<reference evidence="1" key="1">
    <citation type="journal article" date="2020" name="Nature">
        <title>Giant virus diversity and host interactions through global metagenomics.</title>
        <authorList>
            <person name="Schulz F."/>
            <person name="Roux S."/>
            <person name="Paez-Espino D."/>
            <person name="Jungbluth S."/>
            <person name="Walsh D.A."/>
            <person name="Denef V.J."/>
            <person name="McMahon K.D."/>
            <person name="Konstantinidis K.T."/>
            <person name="Eloe-Fadrosh E.A."/>
            <person name="Kyrpides N.C."/>
            <person name="Woyke T."/>
        </authorList>
    </citation>
    <scope>NUCLEOTIDE SEQUENCE</scope>
    <source>
        <strain evidence="1">GVMAG-M-3300023174-107</strain>
    </source>
</reference>
<protein>
    <submittedName>
        <fullName evidence="1">Uncharacterized protein</fullName>
    </submittedName>
</protein>
<proteinExistence type="predicted"/>
<evidence type="ECO:0000313" key="1">
    <source>
        <dbReference type="EMBL" id="QHT10559.1"/>
    </source>
</evidence>
<dbReference type="EMBL" id="MN739522">
    <property type="protein sequence ID" value="QHT10559.1"/>
    <property type="molecule type" value="Genomic_DNA"/>
</dbReference>
<sequence>MNPNEVLKLNDMIKEGDCVDNTETIRQLKHSSLITQNLNNILHIKKKYPDVDLKTLDDECLKESRFLFDNYTSIYNKLLRDQIDLKVFYKFLFYLKKIEDGELTFYQASYEIGMLLKNMYVDPIIDKEKEMKKGRNIDWNEYKKINAQIK</sequence>
<dbReference type="AlphaFoldDB" id="A0A6C0D3S4"/>
<name>A0A6C0D3S4_9ZZZZ</name>
<accession>A0A6C0D3S4</accession>
<organism evidence="1">
    <name type="scientific">viral metagenome</name>
    <dbReference type="NCBI Taxonomy" id="1070528"/>
    <lineage>
        <taxon>unclassified sequences</taxon>
        <taxon>metagenomes</taxon>
        <taxon>organismal metagenomes</taxon>
    </lineage>
</organism>